<reference evidence="5 6" key="1">
    <citation type="journal article" date="2014" name="PLoS Genet.">
        <title>Analysis of the Phlebiopsis gigantea genome, transcriptome and secretome provides insight into its pioneer colonization strategies of wood.</title>
        <authorList>
            <person name="Hori C."/>
            <person name="Ishida T."/>
            <person name="Igarashi K."/>
            <person name="Samejima M."/>
            <person name="Suzuki H."/>
            <person name="Master E."/>
            <person name="Ferreira P."/>
            <person name="Ruiz-Duenas F.J."/>
            <person name="Held B."/>
            <person name="Canessa P."/>
            <person name="Larrondo L.F."/>
            <person name="Schmoll M."/>
            <person name="Druzhinina I.S."/>
            <person name="Kubicek C.P."/>
            <person name="Gaskell J.A."/>
            <person name="Kersten P."/>
            <person name="St John F."/>
            <person name="Glasner J."/>
            <person name="Sabat G."/>
            <person name="Splinter BonDurant S."/>
            <person name="Syed K."/>
            <person name="Yadav J."/>
            <person name="Mgbeahuruike A.C."/>
            <person name="Kovalchuk A."/>
            <person name="Asiegbu F.O."/>
            <person name="Lackner G."/>
            <person name="Hoffmeister D."/>
            <person name="Rencoret J."/>
            <person name="Gutierrez A."/>
            <person name="Sun H."/>
            <person name="Lindquist E."/>
            <person name="Barry K."/>
            <person name="Riley R."/>
            <person name="Grigoriev I.V."/>
            <person name="Henrissat B."/>
            <person name="Kues U."/>
            <person name="Berka R.M."/>
            <person name="Martinez A.T."/>
            <person name="Covert S.F."/>
            <person name="Blanchette R.A."/>
            <person name="Cullen D."/>
        </authorList>
    </citation>
    <scope>NUCLEOTIDE SEQUENCE [LARGE SCALE GENOMIC DNA]</scope>
    <source>
        <strain evidence="5 6">11061_1 CR5-6</strain>
    </source>
</reference>
<dbReference type="InterPro" id="IPR035979">
    <property type="entry name" value="RBD_domain_sf"/>
</dbReference>
<name>A0A0C3S7J8_PHLG1</name>
<dbReference type="Proteomes" id="UP000053257">
    <property type="component" value="Unassembled WGS sequence"/>
</dbReference>
<evidence type="ECO:0000256" key="2">
    <source>
        <dbReference type="PROSITE-ProRule" id="PRU00176"/>
    </source>
</evidence>
<accession>A0A0C3S7J8</accession>
<gene>
    <name evidence="5" type="ORF">PHLGIDRAFT_72180</name>
</gene>
<dbReference type="SUPFAM" id="SSF54928">
    <property type="entry name" value="RNA-binding domain, RBD"/>
    <property type="match status" value="1"/>
</dbReference>
<organism evidence="5 6">
    <name type="scientific">Phlebiopsis gigantea (strain 11061_1 CR5-6)</name>
    <name type="common">White-rot fungus</name>
    <name type="synonym">Peniophora gigantea</name>
    <dbReference type="NCBI Taxonomy" id="745531"/>
    <lineage>
        <taxon>Eukaryota</taxon>
        <taxon>Fungi</taxon>
        <taxon>Dikarya</taxon>
        <taxon>Basidiomycota</taxon>
        <taxon>Agaricomycotina</taxon>
        <taxon>Agaricomycetes</taxon>
        <taxon>Polyporales</taxon>
        <taxon>Phanerochaetaceae</taxon>
        <taxon>Phlebiopsis</taxon>
    </lineage>
</organism>
<dbReference type="InterPro" id="IPR012677">
    <property type="entry name" value="Nucleotide-bd_a/b_plait_sf"/>
</dbReference>
<evidence type="ECO:0000259" key="4">
    <source>
        <dbReference type="PROSITE" id="PS50102"/>
    </source>
</evidence>
<evidence type="ECO:0000313" key="5">
    <source>
        <dbReference type="EMBL" id="KIP06797.1"/>
    </source>
</evidence>
<evidence type="ECO:0000256" key="3">
    <source>
        <dbReference type="SAM" id="MobiDB-lite"/>
    </source>
</evidence>
<dbReference type="InterPro" id="IPR051229">
    <property type="entry name" value="ALYREF_mRNA_export"/>
</dbReference>
<evidence type="ECO:0000313" key="6">
    <source>
        <dbReference type="Proteomes" id="UP000053257"/>
    </source>
</evidence>
<feature type="compositionally biased region" description="Low complexity" evidence="3">
    <location>
        <begin position="37"/>
        <end position="55"/>
    </location>
</feature>
<dbReference type="Gene3D" id="3.30.70.330">
    <property type="match status" value="1"/>
</dbReference>
<dbReference type="HOGENOM" id="CLU_052367_2_3_1"/>
<dbReference type="GO" id="GO:0003729">
    <property type="term" value="F:mRNA binding"/>
    <property type="evidence" value="ECO:0007669"/>
    <property type="project" value="TreeGrafter"/>
</dbReference>
<proteinExistence type="predicted"/>
<dbReference type="PANTHER" id="PTHR19965">
    <property type="entry name" value="RNA AND EXPORT FACTOR BINDING PROTEIN"/>
    <property type="match status" value="1"/>
</dbReference>
<dbReference type="PANTHER" id="PTHR19965:SF35">
    <property type="entry name" value="RNA ANNEALING PROTEIN YRA1"/>
    <property type="match status" value="1"/>
</dbReference>
<protein>
    <recommendedName>
        <fullName evidence="4">RRM domain-containing protein</fullName>
    </recommendedName>
</protein>
<dbReference type="GO" id="GO:0005634">
    <property type="term" value="C:nucleus"/>
    <property type="evidence" value="ECO:0007669"/>
    <property type="project" value="TreeGrafter"/>
</dbReference>
<feature type="domain" description="RRM" evidence="4">
    <location>
        <begin position="64"/>
        <end position="133"/>
    </location>
</feature>
<dbReference type="OrthoDB" id="346839at2759"/>
<keyword evidence="1 2" id="KW-0694">RNA-binding</keyword>
<keyword evidence="6" id="KW-1185">Reference proteome</keyword>
<dbReference type="InterPro" id="IPR000504">
    <property type="entry name" value="RRM_dom"/>
</dbReference>
<sequence>MDKALDDIIAARPKTRRPTTTRRPTAKAQVLGSSNSPATRARAAPGAANGAKGAAAAPVAQPADKIIVSNLPPDVNELQIRELFQTTVGPLREVTLHYDSKGASKGVASVHFSRKGDGTKAYQQYNNRLIDGS</sequence>
<dbReference type="Pfam" id="PF00076">
    <property type="entry name" value="RRM_1"/>
    <property type="match status" value="1"/>
</dbReference>
<dbReference type="EMBL" id="KN840510">
    <property type="protein sequence ID" value="KIP06797.1"/>
    <property type="molecule type" value="Genomic_DNA"/>
</dbReference>
<dbReference type="PROSITE" id="PS50102">
    <property type="entry name" value="RRM"/>
    <property type="match status" value="1"/>
</dbReference>
<dbReference type="STRING" id="745531.A0A0C3S7J8"/>
<feature type="region of interest" description="Disordered" evidence="3">
    <location>
        <begin position="1"/>
        <end position="55"/>
    </location>
</feature>
<evidence type="ECO:0000256" key="1">
    <source>
        <dbReference type="ARBA" id="ARBA00022884"/>
    </source>
</evidence>
<dbReference type="AlphaFoldDB" id="A0A0C3S7J8"/>
<dbReference type="SMART" id="SM00360">
    <property type="entry name" value="RRM"/>
    <property type="match status" value="1"/>
</dbReference>